<dbReference type="Proteomes" id="UP000244989">
    <property type="component" value="Unassembled WGS sequence"/>
</dbReference>
<dbReference type="GO" id="GO:0003700">
    <property type="term" value="F:DNA-binding transcription factor activity"/>
    <property type="evidence" value="ECO:0007669"/>
    <property type="project" value="TreeGrafter"/>
</dbReference>
<evidence type="ECO:0000256" key="4">
    <source>
        <dbReference type="PROSITE-ProRule" id="PRU00335"/>
    </source>
</evidence>
<evidence type="ECO:0000259" key="5">
    <source>
        <dbReference type="PROSITE" id="PS50977"/>
    </source>
</evidence>
<keyword evidence="2 4" id="KW-0238">DNA-binding</keyword>
<organism evidence="6 7">
    <name type="scientific">Corynebacterium yudongzhengii</name>
    <dbReference type="NCBI Taxonomy" id="2080740"/>
    <lineage>
        <taxon>Bacteria</taxon>
        <taxon>Bacillati</taxon>
        <taxon>Actinomycetota</taxon>
        <taxon>Actinomycetes</taxon>
        <taxon>Mycobacteriales</taxon>
        <taxon>Corynebacteriaceae</taxon>
        <taxon>Corynebacterium</taxon>
    </lineage>
</organism>
<dbReference type="PANTHER" id="PTHR30055:SF151">
    <property type="entry name" value="TRANSCRIPTIONAL REGULATORY PROTEIN"/>
    <property type="match status" value="1"/>
</dbReference>
<comment type="caution">
    <text evidence="6">The sequence shown here is derived from an EMBL/GenBank/DDBJ whole genome shotgun (WGS) entry which is preliminary data.</text>
</comment>
<evidence type="ECO:0000256" key="2">
    <source>
        <dbReference type="ARBA" id="ARBA00023125"/>
    </source>
</evidence>
<dbReference type="GO" id="GO:0000976">
    <property type="term" value="F:transcription cis-regulatory region binding"/>
    <property type="evidence" value="ECO:0007669"/>
    <property type="project" value="TreeGrafter"/>
</dbReference>
<evidence type="ECO:0000256" key="3">
    <source>
        <dbReference type="ARBA" id="ARBA00023163"/>
    </source>
</evidence>
<dbReference type="Gene3D" id="1.10.10.60">
    <property type="entry name" value="Homeodomain-like"/>
    <property type="match status" value="1"/>
</dbReference>
<feature type="DNA-binding region" description="H-T-H motif" evidence="4">
    <location>
        <begin position="28"/>
        <end position="47"/>
    </location>
</feature>
<dbReference type="EMBL" id="QEEZ01000010">
    <property type="protein sequence ID" value="PWC01590.1"/>
    <property type="molecule type" value="Genomic_DNA"/>
</dbReference>
<dbReference type="PRINTS" id="PR00455">
    <property type="entry name" value="HTHTETR"/>
</dbReference>
<reference evidence="7" key="1">
    <citation type="submission" date="2018-04" db="EMBL/GenBank/DDBJ databases">
        <authorList>
            <person name="Liu S."/>
            <person name="Wang Z."/>
            <person name="Li J."/>
        </authorList>
    </citation>
    <scope>NUCLEOTIDE SEQUENCE [LARGE SCALE GENOMIC DNA]</scope>
    <source>
        <strain evidence="7">2189</strain>
    </source>
</reference>
<dbReference type="InterPro" id="IPR050109">
    <property type="entry name" value="HTH-type_TetR-like_transc_reg"/>
</dbReference>
<dbReference type="Gene3D" id="1.10.357.10">
    <property type="entry name" value="Tetracycline Repressor, domain 2"/>
    <property type="match status" value="1"/>
</dbReference>
<keyword evidence="7" id="KW-1185">Reference proteome</keyword>
<evidence type="ECO:0000313" key="7">
    <source>
        <dbReference type="Proteomes" id="UP000244989"/>
    </source>
</evidence>
<evidence type="ECO:0000313" key="6">
    <source>
        <dbReference type="EMBL" id="PWC01590.1"/>
    </source>
</evidence>
<evidence type="ECO:0000256" key="1">
    <source>
        <dbReference type="ARBA" id="ARBA00023015"/>
    </source>
</evidence>
<dbReference type="Pfam" id="PF00440">
    <property type="entry name" value="TetR_N"/>
    <property type="match status" value="1"/>
</dbReference>
<dbReference type="InterPro" id="IPR036271">
    <property type="entry name" value="Tet_transcr_reg_TetR-rel_C_sf"/>
</dbReference>
<name>A0A2U1T6E7_9CORY</name>
<proteinExistence type="predicted"/>
<dbReference type="SUPFAM" id="SSF48498">
    <property type="entry name" value="Tetracyclin repressor-like, C-terminal domain"/>
    <property type="match status" value="1"/>
</dbReference>
<dbReference type="KEGG" id="cyz:C3B44_03875"/>
<sequence length="189" mass="20131">MATVQLNRDAIVQAAIEILDTYGLNDMTMRRVATQLSVAPGALYWHISNKQELIHAIADDILSPVLGAEARTPKDPQELCETLEELLLAHRDGSELIASALAQPSSSLRADVEKLLATTLKGQGVGDTTAETAARGLLHLLLGAGMQLQMQQQFAETLGEGETEAAGDAVRGDVSAQVELLLRAVSGRH</sequence>
<dbReference type="InterPro" id="IPR001647">
    <property type="entry name" value="HTH_TetR"/>
</dbReference>
<keyword evidence="1" id="KW-0805">Transcription regulation</keyword>
<dbReference type="PROSITE" id="PS50977">
    <property type="entry name" value="HTH_TETR_2"/>
    <property type="match status" value="1"/>
</dbReference>
<keyword evidence="3" id="KW-0804">Transcription</keyword>
<dbReference type="SUPFAM" id="SSF46689">
    <property type="entry name" value="Homeodomain-like"/>
    <property type="match status" value="1"/>
</dbReference>
<dbReference type="AlphaFoldDB" id="A0A2U1T6E7"/>
<dbReference type="InterPro" id="IPR009057">
    <property type="entry name" value="Homeodomain-like_sf"/>
</dbReference>
<gene>
    <name evidence="6" type="ORF">DF222_06535</name>
</gene>
<protein>
    <submittedName>
        <fullName evidence="6">TetR family transcriptional regulator</fullName>
    </submittedName>
</protein>
<feature type="domain" description="HTH tetR-type" evidence="5">
    <location>
        <begin position="5"/>
        <end position="65"/>
    </location>
</feature>
<accession>A0A2U1T6E7</accession>
<dbReference type="PANTHER" id="PTHR30055">
    <property type="entry name" value="HTH-TYPE TRANSCRIPTIONAL REGULATOR RUTR"/>
    <property type="match status" value="1"/>
</dbReference>